<accession>A0A2T0VFH1</accession>
<dbReference type="InterPro" id="IPR036388">
    <property type="entry name" value="WH-like_DNA-bd_sf"/>
</dbReference>
<dbReference type="InterPro" id="IPR001845">
    <property type="entry name" value="HTH_ArsR_DNA-bd_dom"/>
</dbReference>
<proteinExistence type="predicted"/>
<dbReference type="EMBL" id="PVTL01000003">
    <property type="protein sequence ID" value="PRY68958.1"/>
    <property type="molecule type" value="Genomic_DNA"/>
</dbReference>
<evidence type="ECO:0000259" key="1">
    <source>
        <dbReference type="SMART" id="SM00418"/>
    </source>
</evidence>
<dbReference type="InterPro" id="IPR036390">
    <property type="entry name" value="WH_DNA-bd_sf"/>
</dbReference>
<evidence type="ECO:0000313" key="3">
    <source>
        <dbReference type="Proteomes" id="UP000237983"/>
    </source>
</evidence>
<feature type="domain" description="HTH arsR-type" evidence="1">
    <location>
        <begin position="21"/>
        <end position="98"/>
    </location>
</feature>
<dbReference type="SMART" id="SM00418">
    <property type="entry name" value="HTH_ARSR"/>
    <property type="match status" value="1"/>
</dbReference>
<dbReference type="RefSeq" id="WP_106211147.1">
    <property type="nucleotide sequence ID" value="NZ_PVTL01000003.1"/>
</dbReference>
<comment type="caution">
    <text evidence="2">The sequence shown here is derived from an EMBL/GenBank/DDBJ whole genome shotgun (WGS) entry which is preliminary data.</text>
</comment>
<gene>
    <name evidence="2" type="ORF">B0I08_103164</name>
</gene>
<dbReference type="GO" id="GO:0003700">
    <property type="term" value="F:DNA-binding transcription factor activity"/>
    <property type="evidence" value="ECO:0007669"/>
    <property type="project" value="InterPro"/>
</dbReference>
<dbReference type="InterPro" id="IPR011991">
    <property type="entry name" value="ArsR-like_HTH"/>
</dbReference>
<sequence>MASRLANPLTIPDEEDFDLFAVMSALTDPTRRALVEFIAADPGTSCSTSDFGVTKSALTRHWRVLREAGIIRQEAQGNRHSNWVRREELDRRFPGLLDMVLQAGAPGCATPASETGGADRP</sequence>
<keyword evidence="3" id="KW-1185">Reference proteome</keyword>
<dbReference type="SUPFAM" id="SSF46785">
    <property type="entry name" value="Winged helix' DNA-binding domain"/>
    <property type="match status" value="1"/>
</dbReference>
<dbReference type="AlphaFoldDB" id="A0A2T0VFH1"/>
<dbReference type="OrthoDB" id="4471357at2"/>
<organism evidence="2 3">
    <name type="scientific">Glaciihabitans tibetensis</name>
    <dbReference type="NCBI Taxonomy" id="1266600"/>
    <lineage>
        <taxon>Bacteria</taxon>
        <taxon>Bacillati</taxon>
        <taxon>Actinomycetota</taxon>
        <taxon>Actinomycetes</taxon>
        <taxon>Micrococcales</taxon>
        <taxon>Microbacteriaceae</taxon>
        <taxon>Glaciihabitans</taxon>
    </lineage>
</organism>
<protein>
    <submittedName>
        <fullName evidence="2">ArsR family transcriptional regulator</fullName>
    </submittedName>
</protein>
<dbReference type="Gene3D" id="1.10.10.10">
    <property type="entry name" value="Winged helix-like DNA-binding domain superfamily/Winged helix DNA-binding domain"/>
    <property type="match status" value="1"/>
</dbReference>
<dbReference type="Pfam" id="PF12840">
    <property type="entry name" value="HTH_20"/>
    <property type="match status" value="1"/>
</dbReference>
<reference evidence="2 3" key="1">
    <citation type="submission" date="2018-03" db="EMBL/GenBank/DDBJ databases">
        <title>Genomic Encyclopedia of Type Strains, Phase III (KMG-III): the genomes of soil and plant-associated and newly described type strains.</title>
        <authorList>
            <person name="Whitman W."/>
        </authorList>
    </citation>
    <scope>NUCLEOTIDE SEQUENCE [LARGE SCALE GENOMIC DNA]</scope>
    <source>
        <strain evidence="2 3">CGMCC 1.12484</strain>
    </source>
</reference>
<dbReference type="Proteomes" id="UP000237983">
    <property type="component" value="Unassembled WGS sequence"/>
</dbReference>
<dbReference type="CDD" id="cd00090">
    <property type="entry name" value="HTH_ARSR"/>
    <property type="match status" value="1"/>
</dbReference>
<evidence type="ECO:0000313" key="2">
    <source>
        <dbReference type="EMBL" id="PRY68958.1"/>
    </source>
</evidence>
<name>A0A2T0VFH1_9MICO</name>